<dbReference type="Proteomes" id="UP000004705">
    <property type="component" value="Chromosome"/>
</dbReference>
<dbReference type="HOGENOM" id="CLU_001570_5_1_11"/>
<dbReference type="AlphaFoldDB" id="H8GC71"/>
<evidence type="ECO:0000256" key="1">
    <source>
        <dbReference type="ARBA" id="ARBA00010617"/>
    </source>
</evidence>
<evidence type="ECO:0000256" key="4">
    <source>
        <dbReference type="ARBA" id="ARBA00023002"/>
    </source>
</evidence>
<comment type="similarity">
    <text evidence="1 8">Belongs to the cytochrome P450 family.</text>
</comment>
<dbReference type="PANTHER" id="PTHR24291:SF50">
    <property type="entry name" value="BIFUNCTIONAL ALBAFLAVENONE MONOOXYGENASE_TERPENE SYNTHASE"/>
    <property type="match status" value="1"/>
</dbReference>
<dbReference type="GO" id="GO:0016705">
    <property type="term" value="F:oxidoreductase activity, acting on paired donors, with incorporation or reduction of molecular oxygen"/>
    <property type="evidence" value="ECO:0007669"/>
    <property type="project" value="InterPro"/>
</dbReference>
<evidence type="ECO:0000256" key="5">
    <source>
        <dbReference type="ARBA" id="ARBA00023004"/>
    </source>
</evidence>
<reference evidence="9 10" key="1">
    <citation type="journal article" date="2012" name="Stand. Genomic Sci.">
        <title>Genome sequence of the soil bacterium Saccharomonospora azurea type strain (NA-128(T)).</title>
        <authorList>
            <person name="Klenk H.P."/>
            <person name="Held B."/>
            <person name="Lucas S."/>
            <person name="Lapidus A."/>
            <person name="Copeland A."/>
            <person name="Hammon N."/>
            <person name="Pitluck S."/>
            <person name="Goodwin L.A."/>
            <person name="Han C."/>
            <person name="Tapia R."/>
            <person name="Brambilla E.M."/>
            <person name="Potter G."/>
            <person name="Land M."/>
            <person name="Ivanova N."/>
            <person name="Rohde M."/>
            <person name="Goker M."/>
            <person name="Detter J.C."/>
            <person name="Kyrpides N.C."/>
            <person name="Woyke T."/>
        </authorList>
    </citation>
    <scope>NUCLEOTIDE SEQUENCE [LARGE SCALE GENOMIC DNA]</scope>
    <source>
        <strain evidence="9 10">NA-128</strain>
    </source>
</reference>
<keyword evidence="5 7" id="KW-0408">Iron</keyword>
<dbReference type="SUPFAM" id="SSF48264">
    <property type="entry name" value="Cytochrome P450"/>
    <property type="match status" value="1"/>
</dbReference>
<evidence type="ECO:0000256" key="7">
    <source>
        <dbReference type="PIRSR" id="PIRSR602401-1"/>
    </source>
</evidence>
<dbReference type="InterPro" id="IPR001128">
    <property type="entry name" value="Cyt_P450"/>
</dbReference>
<evidence type="ECO:0000256" key="2">
    <source>
        <dbReference type="ARBA" id="ARBA00022617"/>
    </source>
</evidence>
<protein>
    <submittedName>
        <fullName evidence="9">Cytochrome P450</fullName>
    </submittedName>
</protein>
<accession>H8GC71</accession>
<dbReference type="GO" id="GO:0004497">
    <property type="term" value="F:monooxygenase activity"/>
    <property type="evidence" value="ECO:0007669"/>
    <property type="project" value="UniProtKB-KW"/>
</dbReference>
<dbReference type="PRINTS" id="PR00385">
    <property type="entry name" value="P450"/>
</dbReference>
<name>H8GC71_9PSEU</name>
<dbReference type="RefSeq" id="WP_005438867.1">
    <property type="nucleotide sequence ID" value="NZ_CM001466.1"/>
</dbReference>
<dbReference type="InterPro" id="IPR050196">
    <property type="entry name" value="Cytochrome_P450_Monoox"/>
</dbReference>
<dbReference type="InterPro" id="IPR017972">
    <property type="entry name" value="Cyt_P450_CS"/>
</dbReference>
<feature type="binding site" description="axial binding residue" evidence="7">
    <location>
        <position position="414"/>
    </location>
    <ligand>
        <name>heme</name>
        <dbReference type="ChEBI" id="CHEBI:30413"/>
    </ligand>
    <ligandPart>
        <name>Fe</name>
        <dbReference type="ChEBI" id="CHEBI:18248"/>
    </ligandPart>
</feature>
<gene>
    <name evidence="9" type="ORF">SacazDRAFT_00800</name>
</gene>
<keyword evidence="6 8" id="KW-0503">Monooxygenase</keyword>
<organism evidence="9 10">
    <name type="scientific">Saccharomonospora azurea NA-128</name>
    <dbReference type="NCBI Taxonomy" id="882081"/>
    <lineage>
        <taxon>Bacteria</taxon>
        <taxon>Bacillati</taxon>
        <taxon>Actinomycetota</taxon>
        <taxon>Actinomycetes</taxon>
        <taxon>Pseudonocardiales</taxon>
        <taxon>Pseudonocardiaceae</taxon>
        <taxon>Saccharomonospora</taxon>
    </lineage>
</organism>
<dbReference type="InterPro" id="IPR036396">
    <property type="entry name" value="Cyt_P450_sf"/>
</dbReference>
<comment type="cofactor">
    <cofactor evidence="7">
        <name>heme</name>
        <dbReference type="ChEBI" id="CHEBI:30413"/>
    </cofactor>
</comment>
<dbReference type="OrthoDB" id="5290182at2"/>
<dbReference type="Gene3D" id="1.10.630.10">
    <property type="entry name" value="Cytochrome P450"/>
    <property type="match status" value="1"/>
</dbReference>
<dbReference type="PANTHER" id="PTHR24291">
    <property type="entry name" value="CYTOCHROME P450 FAMILY 4"/>
    <property type="match status" value="1"/>
</dbReference>
<dbReference type="PRINTS" id="PR00463">
    <property type="entry name" value="EP450I"/>
</dbReference>
<keyword evidence="4 8" id="KW-0560">Oxidoreductase</keyword>
<keyword evidence="3 7" id="KW-0479">Metal-binding</keyword>
<evidence type="ECO:0000313" key="9">
    <source>
        <dbReference type="EMBL" id="EHY87748.1"/>
    </source>
</evidence>
<evidence type="ECO:0000256" key="3">
    <source>
        <dbReference type="ARBA" id="ARBA00022723"/>
    </source>
</evidence>
<dbReference type="GO" id="GO:0020037">
    <property type="term" value="F:heme binding"/>
    <property type="evidence" value="ECO:0007669"/>
    <property type="project" value="InterPro"/>
</dbReference>
<dbReference type="GO" id="GO:0005506">
    <property type="term" value="F:iron ion binding"/>
    <property type="evidence" value="ECO:0007669"/>
    <property type="project" value="InterPro"/>
</dbReference>
<dbReference type="InterPro" id="IPR002401">
    <property type="entry name" value="Cyt_P450_E_grp-I"/>
</dbReference>
<evidence type="ECO:0000256" key="8">
    <source>
        <dbReference type="RuleBase" id="RU000461"/>
    </source>
</evidence>
<dbReference type="PROSITE" id="PS00086">
    <property type="entry name" value="CYTOCHROME_P450"/>
    <property type="match status" value="1"/>
</dbReference>
<keyword evidence="2 7" id="KW-0349">Heme</keyword>
<proteinExistence type="inferred from homology"/>
<dbReference type="EMBL" id="CM001466">
    <property type="protein sequence ID" value="EHY87748.1"/>
    <property type="molecule type" value="Genomic_DNA"/>
</dbReference>
<evidence type="ECO:0000313" key="10">
    <source>
        <dbReference type="Proteomes" id="UP000004705"/>
    </source>
</evidence>
<dbReference type="Pfam" id="PF00067">
    <property type="entry name" value="p450"/>
    <property type="match status" value="1"/>
</dbReference>
<sequence length="465" mass="51986">MQKTQATRPFSEIDGPRGRPFVGLAPDFLRDPISVLTEGFERYGDLVAYPFGPRRGPLRNVVVAAYHPDAVQFVLTETERTIGRGPSSTRVLGEMIGSNLMTTDGAEWRRQRRTLQPLFTPRRVAHYTELMHREAERIATEDVPGPGSEVDLHLLMLRYSLRMVGAALFSSNIDHIGPELHQLIPLTNDLIIARTTTPVRLPLGVPTRSNRRFERVHRQLYSLIDRIIAQRDGHPADEERDDILTRLRTARDPETGDGLSSQEIRDQTLLMMMAGHETTATALTFALHQLGRYQDIQDAVAGDGTDGTDGAGGTDPVSVVDHAQRRDTLTRATLLETMRLHPPVYMTEHAATEDIELGGHHIPAGTALFLSPWVTHRHPDFWPDAERFDPTRFLGAQDRHRYAYLPFGGGPHVCIGEHFALLAATVLLSTLLRHYRITVSSSEIAIQQTGNLRPDEPVLATLHPR</sequence>
<keyword evidence="10" id="KW-1185">Reference proteome</keyword>
<evidence type="ECO:0000256" key="6">
    <source>
        <dbReference type="ARBA" id="ARBA00023033"/>
    </source>
</evidence>